<accession>A0A2P2N567</accession>
<organism evidence="1">
    <name type="scientific">Rhizophora mucronata</name>
    <name type="common">Asiatic mangrove</name>
    <dbReference type="NCBI Taxonomy" id="61149"/>
    <lineage>
        <taxon>Eukaryota</taxon>
        <taxon>Viridiplantae</taxon>
        <taxon>Streptophyta</taxon>
        <taxon>Embryophyta</taxon>
        <taxon>Tracheophyta</taxon>
        <taxon>Spermatophyta</taxon>
        <taxon>Magnoliopsida</taxon>
        <taxon>eudicotyledons</taxon>
        <taxon>Gunneridae</taxon>
        <taxon>Pentapetalae</taxon>
        <taxon>rosids</taxon>
        <taxon>fabids</taxon>
        <taxon>Malpighiales</taxon>
        <taxon>Rhizophoraceae</taxon>
        <taxon>Rhizophora</taxon>
    </lineage>
</organism>
<sequence length="29" mass="3570">MLSDSLQEPCNFVSLQKLTFPFCFFWFFF</sequence>
<protein>
    <submittedName>
        <fullName evidence="1">Uncharacterized protein</fullName>
    </submittedName>
</protein>
<reference evidence="1" key="1">
    <citation type="submission" date="2018-02" db="EMBL/GenBank/DDBJ databases">
        <title>Rhizophora mucronata_Transcriptome.</title>
        <authorList>
            <person name="Meera S.P."/>
            <person name="Sreeshan A."/>
            <person name="Augustine A."/>
        </authorList>
    </citation>
    <scope>NUCLEOTIDE SEQUENCE</scope>
    <source>
        <tissue evidence="1">Leaf</tissue>
    </source>
</reference>
<name>A0A2P2N567_RHIMU</name>
<dbReference type="EMBL" id="GGEC01057140">
    <property type="protein sequence ID" value="MBX37624.1"/>
    <property type="molecule type" value="Transcribed_RNA"/>
</dbReference>
<proteinExistence type="predicted"/>
<evidence type="ECO:0000313" key="1">
    <source>
        <dbReference type="EMBL" id="MBX37624.1"/>
    </source>
</evidence>
<dbReference type="AlphaFoldDB" id="A0A2P2N567"/>